<dbReference type="SUPFAM" id="SSF52540">
    <property type="entry name" value="P-loop containing nucleoside triphosphate hydrolases"/>
    <property type="match status" value="1"/>
</dbReference>
<dbReference type="EMBL" id="JAGTTL010000015">
    <property type="protein sequence ID" value="KAK6311590.1"/>
    <property type="molecule type" value="Genomic_DNA"/>
</dbReference>
<protein>
    <recommendedName>
        <fullName evidence="1">Helicase C-terminal domain-containing protein</fullName>
    </recommendedName>
</protein>
<dbReference type="GO" id="GO:0003725">
    <property type="term" value="F:double-stranded RNA binding"/>
    <property type="evidence" value="ECO:0007669"/>
    <property type="project" value="TreeGrafter"/>
</dbReference>
<dbReference type="SMART" id="SM00490">
    <property type="entry name" value="HELICc"/>
    <property type="match status" value="1"/>
</dbReference>
<dbReference type="PANTHER" id="PTHR14074">
    <property type="entry name" value="HELICASE WITH DEATH DOMAIN-RELATED"/>
    <property type="match status" value="1"/>
</dbReference>
<dbReference type="PROSITE" id="PS51194">
    <property type="entry name" value="HELICASE_CTER"/>
    <property type="match status" value="1"/>
</dbReference>
<dbReference type="InterPro" id="IPR001650">
    <property type="entry name" value="Helicase_C-like"/>
</dbReference>
<dbReference type="InterPro" id="IPR051363">
    <property type="entry name" value="RLR_Helicase"/>
</dbReference>
<organism evidence="2 3">
    <name type="scientific">Coregonus suidteri</name>
    <dbReference type="NCBI Taxonomy" id="861788"/>
    <lineage>
        <taxon>Eukaryota</taxon>
        <taxon>Metazoa</taxon>
        <taxon>Chordata</taxon>
        <taxon>Craniata</taxon>
        <taxon>Vertebrata</taxon>
        <taxon>Euteleostomi</taxon>
        <taxon>Actinopterygii</taxon>
        <taxon>Neopterygii</taxon>
        <taxon>Teleostei</taxon>
        <taxon>Protacanthopterygii</taxon>
        <taxon>Salmoniformes</taxon>
        <taxon>Salmonidae</taxon>
        <taxon>Coregoninae</taxon>
        <taxon>Coregonus</taxon>
    </lineage>
</organism>
<dbReference type="GO" id="GO:0003727">
    <property type="term" value="F:single-stranded RNA binding"/>
    <property type="evidence" value="ECO:0007669"/>
    <property type="project" value="TreeGrafter"/>
</dbReference>
<evidence type="ECO:0000259" key="1">
    <source>
        <dbReference type="PROSITE" id="PS51194"/>
    </source>
</evidence>
<sequence length="85" mass="8991">MSREFKNEQKDTIKNFRQGSLNLLISTSVAEEGLDIPECNLVVRYGLLTNEIAQQQASGRARASDSVYSVVAQAGGAGGASGTSQ</sequence>
<reference evidence="2 3" key="1">
    <citation type="submission" date="2021-04" db="EMBL/GenBank/DDBJ databases">
        <authorList>
            <person name="De Guttry C."/>
            <person name="Zahm M."/>
            <person name="Klopp C."/>
            <person name="Cabau C."/>
            <person name="Louis A."/>
            <person name="Berthelot C."/>
            <person name="Parey E."/>
            <person name="Roest Crollius H."/>
            <person name="Montfort J."/>
            <person name="Robinson-Rechavi M."/>
            <person name="Bucao C."/>
            <person name="Bouchez O."/>
            <person name="Gislard M."/>
            <person name="Lluch J."/>
            <person name="Milhes M."/>
            <person name="Lampietro C."/>
            <person name="Lopez Roques C."/>
            <person name="Donnadieu C."/>
            <person name="Braasch I."/>
            <person name="Desvignes T."/>
            <person name="Postlethwait J."/>
            <person name="Bobe J."/>
            <person name="Wedekind C."/>
            <person name="Guiguen Y."/>
        </authorList>
    </citation>
    <scope>NUCLEOTIDE SEQUENCE [LARGE SCALE GENOMIC DNA]</scope>
    <source>
        <strain evidence="2">Cs_M1</strain>
        <tissue evidence="2">Blood</tissue>
    </source>
</reference>
<dbReference type="Pfam" id="PF00271">
    <property type="entry name" value="Helicase_C"/>
    <property type="match status" value="1"/>
</dbReference>
<dbReference type="GO" id="GO:0002753">
    <property type="term" value="P:cytoplasmic pattern recognition receptor signaling pathway"/>
    <property type="evidence" value="ECO:0007669"/>
    <property type="project" value="TreeGrafter"/>
</dbReference>
<keyword evidence="3" id="KW-1185">Reference proteome</keyword>
<dbReference type="GO" id="GO:0005737">
    <property type="term" value="C:cytoplasm"/>
    <property type="evidence" value="ECO:0007669"/>
    <property type="project" value="TreeGrafter"/>
</dbReference>
<accession>A0AAN8LSR1</accession>
<evidence type="ECO:0000313" key="3">
    <source>
        <dbReference type="Proteomes" id="UP001356427"/>
    </source>
</evidence>
<proteinExistence type="predicted"/>
<dbReference type="InterPro" id="IPR027417">
    <property type="entry name" value="P-loop_NTPase"/>
</dbReference>
<feature type="domain" description="Helicase C-terminal" evidence="1">
    <location>
        <begin position="1"/>
        <end position="85"/>
    </location>
</feature>
<evidence type="ECO:0000313" key="2">
    <source>
        <dbReference type="EMBL" id="KAK6311590.1"/>
    </source>
</evidence>
<dbReference type="AlphaFoldDB" id="A0AAN8LSR1"/>
<dbReference type="GO" id="GO:0008270">
    <property type="term" value="F:zinc ion binding"/>
    <property type="evidence" value="ECO:0007669"/>
    <property type="project" value="TreeGrafter"/>
</dbReference>
<dbReference type="GO" id="GO:0039536">
    <property type="term" value="P:negative regulation of RIG-I signaling pathway"/>
    <property type="evidence" value="ECO:0007669"/>
    <property type="project" value="TreeGrafter"/>
</dbReference>
<name>A0AAN8LSR1_9TELE</name>
<dbReference type="Proteomes" id="UP001356427">
    <property type="component" value="Unassembled WGS sequence"/>
</dbReference>
<dbReference type="GO" id="GO:0140374">
    <property type="term" value="P:antiviral innate immune response"/>
    <property type="evidence" value="ECO:0007669"/>
    <property type="project" value="TreeGrafter"/>
</dbReference>
<dbReference type="Gene3D" id="3.40.50.300">
    <property type="entry name" value="P-loop containing nucleotide triphosphate hydrolases"/>
    <property type="match status" value="1"/>
</dbReference>
<comment type="caution">
    <text evidence="2">The sequence shown here is derived from an EMBL/GenBank/DDBJ whole genome shotgun (WGS) entry which is preliminary data.</text>
</comment>
<dbReference type="PANTHER" id="PTHR14074:SF7">
    <property type="entry name" value="ATP-DEPENDENT RNA HELICASE DHX58"/>
    <property type="match status" value="1"/>
</dbReference>
<gene>
    <name evidence="2" type="ORF">J4Q44_G00172540</name>
</gene>